<dbReference type="GO" id="GO:1990130">
    <property type="term" value="C:GATOR1 complex"/>
    <property type="evidence" value="ECO:0007669"/>
    <property type="project" value="TreeGrafter"/>
</dbReference>
<dbReference type="InterPro" id="IPR036388">
    <property type="entry name" value="WH-like_DNA-bd_sf"/>
</dbReference>
<dbReference type="CDD" id="cd04449">
    <property type="entry name" value="DEP_DEPDC5-like"/>
    <property type="match status" value="1"/>
</dbReference>
<comment type="subcellular location">
    <subcellularLocation>
        <location evidence="1">Vacuole membrane</location>
        <topology evidence="1">Peripheral membrane protein</topology>
    </subcellularLocation>
</comment>
<evidence type="ECO:0000256" key="5">
    <source>
        <dbReference type="SAM" id="MobiDB-lite"/>
    </source>
</evidence>
<feature type="domain" description="DEP" evidence="6">
    <location>
        <begin position="1120"/>
        <end position="1195"/>
    </location>
</feature>
<dbReference type="Gene3D" id="1.10.10.10">
    <property type="entry name" value="Winged helix-like DNA-binding domain superfamily/Winged helix DNA-binding domain"/>
    <property type="match status" value="1"/>
</dbReference>
<dbReference type="InterPro" id="IPR048255">
    <property type="entry name" value="IML1_N"/>
</dbReference>
<evidence type="ECO:0000313" key="8">
    <source>
        <dbReference type="Proteomes" id="UP001050691"/>
    </source>
</evidence>
<dbReference type="SMART" id="SM00049">
    <property type="entry name" value="DEP"/>
    <property type="match status" value="1"/>
</dbReference>
<evidence type="ECO:0000313" key="7">
    <source>
        <dbReference type="EMBL" id="GJJ12397.1"/>
    </source>
</evidence>
<dbReference type="PANTHER" id="PTHR13179:SF8">
    <property type="entry name" value="GATOR COMPLEX PROTEIN DEPDC5"/>
    <property type="match status" value="1"/>
</dbReference>
<comment type="similarity">
    <text evidence="2">Belongs to the IML1 family.</text>
</comment>
<dbReference type="SUPFAM" id="SSF46785">
    <property type="entry name" value="Winged helix' DNA-binding domain"/>
    <property type="match status" value="1"/>
</dbReference>
<dbReference type="Pfam" id="PF00610">
    <property type="entry name" value="DEP"/>
    <property type="match status" value="1"/>
</dbReference>
<name>A0AAV5AF81_9AGAM</name>
<evidence type="ECO:0000256" key="2">
    <source>
        <dbReference type="ARBA" id="ARBA00005643"/>
    </source>
</evidence>
<gene>
    <name evidence="7" type="ORF">Clacol_006639</name>
</gene>
<dbReference type="InterPro" id="IPR036390">
    <property type="entry name" value="WH_DNA-bd_sf"/>
</dbReference>
<dbReference type="PANTHER" id="PTHR13179">
    <property type="entry name" value="DEP DOMAIN CONTAINING PROTEIN 5"/>
    <property type="match status" value="1"/>
</dbReference>
<feature type="region of interest" description="Disordered" evidence="5">
    <location>
        <begin position="1"/>
        <end position="28"/>
    </location>
</feature>
<organism evidence="7 8">
    <name type="scientific">Clathrus columnatus</name>
    <dbReference type="NCBI Taxonomy" id="1419009"/>
    <lineage>
        <taxon>Eukaryota</taxon>
        <taxon>Fungi</taxon>
        <taxon>Dikarya</taxon>
        <taxon>Basidiomycota</taxon>
        <taxon>Agaricomycotina</taxon>
        <taxon>Agaricomycetes</taxon>
        <taxon>Phallomycetidae</taxon>
        <taxon>Phallales</taxon>
        <taxon>Clathraceae</taxon>
        <taxon>Clathrus</taxon>
    </lineage>
</organism>
<dbReference type="Proteomes" id="UP001050691">
    <property type="component" value="Unassembled WGS sequence"/>
</dbReference>
<dbReference type="GO" id="GO:0010508">
    <property type="term" value="P:positive regulation of autophagy"/>
    <property type="evidence" value="ECO:0007669"/>
    <property type="project" value="TreeGrafter"/>
</dbReference>
<dbReference type="Pfam" id="PF12257">
    <property type="entry name" value="IML1"/>
    <property type="match status" value="1"/>
</dbReference>
<evidence type="ECO:0000259" key="6">
    <source>
        <dbReference type="PROSITE" id="PS50186"/>
    </source>
</evidence>
<dbReference type="EMBL" id="BPWL01000007">
    <property type="protein sequence ID" value="GJJ12397.1"/>
    <property type="molecule type" value="Genomic_DNA"/>
</dbReference>
<evidence type="ECO:0000256" key="1">
    <source>
        <dbReference type="ARBA" id="ARBA00004148"/>
    </source>
</evidence>
<feature type="region of interest" description="Disordered" evidence="5">
    <location>
        <begin position="643"/>
        <end position="664"/>
    </location>
</feature>
<accession>A0AAV5AF81</accession>
<feature type="compositionally biased region" description="Low complexity" evidence="5">
    <location>
        <begin position="749"/>
        <end position="763"/>
    </location>
</feature>
<reference evidence="7" key="1">
    <citation type="submission" date="2021-10" db="EMBL/GenBank/DDBJ databases">
        <title>De novo Genome Assembly of Clathrus columnatus (Basidiomycota, Fungi) Using Illumina and Nanopore Sequence Data.</title>
        <authorList>
            <person name="Ogiso-Tanaka E."/>
            <person name="Itagaki H."/>
            <person name="Hosoya T."/>
            <person name="Hosaka K."/>
        </authorList>
    </citation>
    <scope>NUCLEOTIDE SEQUENCE</scope>
    <source>
        <strain evidence="7">MO-923</strain>
    </source>
</reference>
<dbReference type="GO" id="GO:0005774">
    <property type="term" value="C:vacuolar membrane"/>
    <property type="evidence" value="ECO:0007669"/>
    <property type="project" value="UniProtKB-SubCell"/>
</dbReference>
<feature type="compositionally biased region" description="Polar residues" evidence="5">
    <location>
        <begin position="643"/>
        <end position="660"/>
    </location>
</feature>
<dbReference type="GO" id="GO:0005096">
    <property type="term" value="F:GTPase activator activity"/>
    <property type="evidence" value="ECO:0007669"/>
    <property type="project" value="InterPro"/>
</dbReference>
<dbReference type="InterPro" id="IPR000591">
    <property type="entry name" value="DEP_dom"/>
</dbReference>
<evidence type="ECO:0000256" key="4">
    <source>
        <dbReference type="ARBA" id="ARBA00021881"/>
    </source>
</evidence>
<comment type="caution">
    <text evidence="7">The sequence shown here is derived from an EMBL/GenBank/DDBJ whole genome shotgun (WGS) entry which is preliminary data.</text>
</comment>
<dbReference type="PROSITE" id="PS50186">
    <property type="entry name" value="DEP"/>
    <property type="match status" value="1"/>
</dbReference>
<sequence>MTGHNVRGESNPPPFGRKRSSTVSSTSIFKAPTPASPLRVGDTTTLSIWVSDAPVLPVILNHDCWPGVLEGDVIEVIIPSQSDRPGFLFTVQTETGVAKQSQQQANLKKITISRQIADSFGFVNHKEVVLMKITKSQYTADFVEITFQDQYLGRYDMWRVSTMLNDQPLSDFDIHQVKSAYFQASSKTIFRSLSAKTTIFIQVCCEIWDFAGDGERYYEKIVHSFLPALFLRWRESGAKHIVTIVLISRVHYDQTELEYASGPLQQDDDGRWYKDFYKVITDLEVIQDWKPTLVSLKDSFFAFQRDILLTHHYHRAFQMAEASPSSPQPTDALSNEVRLVGSLSYAHDGPILEAINLSLNPNETHYIDRSLSLTGVSTILITPGTGYFAVSKRLLRFTTLRLLDQGFGIDLVCLSKKPLHRTPIFSFKGELPELRAHVGEKDGRMGSNGSRDMDPLWGGGDEESLHRNQFWWEPFWISTTFWDHQMDLPFRTDRFVARAKMQEIQMLGLLEHDLLSTIEIPFLDEINPTQRSALNTQNSRKMEADLFDMEVFSLGKNNLYPTDTRSSVGASSGSAGTIVPSTVTQSVFNREHPPQSLSSSASSRIAAIVEDKSHNLLSVQPQQNDALPQTNKDIHEEVQLQTLSASPSHNSVHSQTSSESKTVRDNHSSLASMFTAGWLFNPFKSSNPTHVLAMSGSKPSETKSTTQPALSNKSSITPLTHTFIPPKPVTIKPRHNITRNVDDANLLAPNRSSFRVSPNSSSPRDQEGYDGLPAPRRPTISNFNMALVPSSPPRPPVNPSRPITSDSYDQAFLARRWQHIYATPSFDHQIKWKSLVTPGCLPLTVEYFPNQKELDTAFEYFRYDIVVDPPSMSGSFCIKVSGDWKSLFPQEAKDRFALAVMKSQTAIRLAQGFQFVLSSRQRTNMRSDEGRHLSRRSRSFAIEEENASKPAGPSEILRSPFAPVYLSMTNEIHRLSYDGEIVKIEFMDMVVAGYEQQFGSSSRFWRTRFLVIPTEESPQPIHGSSSEVLSEEEIRLAGMDKLADLFNKARWIGPGEKVENYPTALRFLPTYLGPAASVLDEGILSQLEEIHASGPLKKKKNSDKIFEEHSLQAMAKAMRDVDGVPIKDHRWHGALYPDSFTGAELTSWLVREFRDISTREQAVEAGSKLHAQGLIEHCRKLHGFLDGHYYYRFKPEWSIPRTPKGSLWGFRGRSWQYDEKTLDRPTNSSSSPILNRSILTPRKSKRRLVLSQTVIIDLDSNKRSHCSEVATLHHDIIHNPATAFHFEFNWISTSARCLDELIRHWSRSIEKYGLRLVEGDTETNSRLGYVDQIVDIRDKNSFQSCFPIRLIIPPPVVKKVPEGSNFSPVNYIETMILLDFGFVIDVESQDRYNDQVEVFYIYRRPYKYTQFVHRSGTAFAQMIGGQEGYRFLTNRLLASGRLGTTRDVSSKTPSQIADNVRERLAEFCSDPIKLTAFYNKIIATIQDDDVEPLTL</sequence>
<protein>
    <recommendedName>
        <fullName evidence="3">Vacuolar membrane-associated protein IML1</fullName>
    </recommendedName>
    <alternativeName>
        <fullName evidence="4">Vacuolar membrane-associated protein iml1</fullName>
    </alternativeName>
</protein>
<feature type="compositionally biased region" description="Polar residues" evidence="5">
    <location>
        <begin position="697"/>
        <end position="720"/>
    </location>
</feature>
<proteinExistence type="inferred from homology"/>
<dbReference type="GO" id="GO:0035556">
    <property type="term" value="P:intracellular signal transduction"/>
    <property type="evidence" value="ECO:0007669"/>
    <property type="project" value="InterPro"/>
</dbReference>
<feature type="region of interest" description="Disordered" evidence="5">
    <location>
        <begin position="691"/>
        <end position="776"/>
    </location>
</feature>
<dbReference type="InterPro" id="IPR027244">
    <property type="entry name" value="IML1"/>
</dbReference>
<dbReference type="GO" id="GO:1904262">
    <property type="term" value="P:negative regulation of TORC1 signaling"/>
    <property type="evidence" value="ECO:0007669"/>
    <property type="project" value="TreeGrafter"/>
</dbReference>
<evidence type="ECO:0000256" key="3">
    <source>
        <dbReference type="ARBA" id="ARBA00018529"/>
    </source>
</evidence>
<keyword evidence="8" id="KW-1185">Reference proteome</keyword>